<dbReference type="Pfam" id="PF05164">
    <property type="entry name" value="ZapA"/>
    <property type="match status" value="1"/>
</dbReference>
<reference evidence="2 3" key="1">
    <citation type="submission" date="2018-04" db="EMBL/GenBank/DDBJ databases">
        <title>Genomic Encyclopedia of Archaeal and Bacterial Type Strains, Phase II (KMG-II): from individual species to whole genera.</title>
        <authorList>
            <person name="Goeker M."/>
        </authorList>
    </citation>
    <scope>NUCLEOTIDE SEQUENCE [LARGE SCALE GENOMIC DNA]</scope>
    <source>
        <strain evidence="2 3">DSM 18064</strain>
    </source>
</reference>
<dbReference type="InterPro" id="IPR042233">
    <property type="entry name" value="Cell_div_ZapA_N"/>
</dbReference>
<evidence type="ECO:0000313" key="2">
    <source>
        <dbReference type="EMBL" id="PTN01396.1"/>
    </source>
</evidence>
<dbReference type="RefSeq" id="WP_107892964.1">
    <property type="nucleotide sequence ID" value="NZ_NHSI01000063.1"/>
</dbReference>
<accession>A0A2T5BQG6</accession>
<keyword evidence="2" id="KW-0132">Cell division</keyword>
<keyword evidence="3" id="KW-1185">Reference proteome</keyword>
<dbReference type="Gene3D" id="3.30.160.880">
    <property type="entry name" value="Cell division protein ZapA protomer, N-terminal domain"/>
    <property type="match status" value="1"/>
</dbReference>
<comment type="caution">
    <text evidence="2">The sequence shown here is derived from an EMBL/GenBank/DDBJ whole genome shotgun (WGS) entry which is preliminary data.</text>
</comment>
<keyword evidence="1" id="KW-0175">Coiled coil</keyword>
<feature type="coiled-coil region" evidence="1">
    <location>
        <begin position="70"/>
        <end position="131"/>
    </location>
</feature>
<dbReference type="OrthoDB" id="9797575at2"/>
<dbReference type="GO" id="GO:0051301">
    <property type="term" value="P:cell division"/>
    <property type="evidence" value="ECO:0007669"/>
    <property type="project" value="UniProtKB-KW"/>
</dbReference>
<proteinExistence type="predicted"/>
<dbReference type="InterPro" id="IPR007838">
    <property type="entry name" value="Cell_div_ZapA-like"/>
</dbReference>
<dbReference type="SUPFAM" id="SSF102829">
    <property type="entry name" value="Cell division protein ZapA-like"/>
    <property type="match status" value="1"/>
</dbReference>
<keyword evidence="2" id="KW-0131">Cell cycle</keyword>
<dbReference type="InterPro" id="IPR036192">
    <property type="entry name" value="Cell_div_ZapA-like_sf"/>
</dbReference>
<evidence type="ECO:0000313" key="3">
    <source>
        <dbReference type="Proteomes" id="UP000243859"/>
    </source>
</evidence>
<name>A0A2T5BQG6_9RHOB</name>
<dbReference type="Proteomes" id="UP000243859">
    <property type="component" value="Unassembled WGS sequence"/>
</dbReference>
<protein>
    <submittedName>
        <fullName evidence="2">Cell division protein ZapA</fullName>
    </submittedName>
</protein>
<organism evidence="2 3">
    <name type="scientific">Rhodovulum imhoffii</name>
    <dbReference type="NCBI Taxonomy" id="365340"/>
    <lineage>
        <taxon>Bacteria</taxon>
        <taxon>Pseudomonadati</taxon>
        <taxon>Pseudomonadota</taxon>
        <taxon>Alphaproteobacteria</taxon>
        <taxon>Rhodobacterales</taxon>
        <taxon>Paracoccaceae</taxon>
        <taxon>Rhodovulum</taxon>
    </lineage>
</organism>
<dbReference type="EMBL" id="QAAA01000013">
    <property type="protein sequence ID" value="PTN01396.1"/>
    <property type="molecule type" value="Genomic_DNA"/>
</dbReference>
<dbReference type="AlphaFoldDB" id="A0A2T5BQG6"/>
<sequence length="133" mass="14546">MPDVQITIGGRMFEVACQQGEEEYLQNAVRLLDTEARAANEQIGRLTESRMLLMAGLMLADKAAGMERKLRALEAAHAQQVGELEKLKDAPLPAPERVEVPVIPAGLRDLLAELAARTEALADAVEEKQTRVD</sequence>
<evidence type="ECO:0000256" key="1">
    <source>
        <dbReference type="SAM" id="Coils"/>
    </source>
</evidence>
<gene>
    <name evidence="2" type="ORF">C8N32_1134</name>
</gene>